<protein>
    <submittedName>
        <fullName evidence="1">Uncharacterized protein</fullName>
    </submittedName>
</protein>
<evidence type="ECO:0000313" key="2">
    <source>
        <dbReference type="Proteomes" id="UP000256520"/>
    </source>
</evidence>
<keyword evidence="2" id="KW-1185">Reference proteome</keyword>
<proteinExistence type="predicted"/>
<reference evidence="2" key="1">
    <citation type="submission" date="2017-11" db="EMBL/GenBank/DDBJ databases">
        <authorList>
            <person name="Zhu W."/>
        </authorList>
    </citation>
    <scope>NUCLEOTIDE SEQUENCE [LARGE SCALE GENOMIC DNA]</scope>
    <source>
        <strain evidence="2">CAU 1051</strain>
    </source>
</reference>
<dbReference type="Proteomes" id="UP000256520">
    <property type="component" value="Unassembled WGS sequence"/>
</dbReference>
<accession>A0A3D8PIQ6</accession>
<dbReference type="RefSeq" id="WP_115750814.1">
    <property type="nucleotide sequence ID" value="NZ_PIOD01000021.1"/>
</dbReference>
<dbReference type="OrthoDB" id="2738903at2"/>
<evidence type="ECO:0000313" key="1">
    <source>
        <dbReference type="EMBL" id="RDW15934.1"/>
    </source>
</evidence>
<name>A0A3D8PIQ6_9BACI</name>
<organism evidence="1 2">
    <name type="scientific">Oceanobacillus chungangensis</name>
    <dbReference type="NCBI Taxonomy" id="1229152"/>
    <lineage>
        <taxon>Bacteria</taxon>
        <taxon>Bacillati</taxon>
        <taxon>Bacillota</taxon>
        <taxon>Bacilli</taxon>
        <taxon>Bacillales</taxon>
        <taxon>Bacillaceae</taxon>
        <taxon>Oceanobacillus</taxon>
    </lineage>
</organism>
<dbReference type="AlphaFoldDB" id="A0A3D8PIQ6"/>
<dbReference type="EMBL" id="PIOD01000021">
    <property type="protein sequence ID" value="RDW15934.1"/>
    <property type="molecule type" value="Genomic_DNA"/>
</dbReference>
<comment type="caution">
    <text evidence="1">The sequence shown here is derived from an EMBL/GenBank/DDBJ whole genome shotgun (WGS) entry which is preliminary data.</text>
</comment>
<gene>
    <name evidence="1" type="ORF">CWR45_15680</name>
</gene>
<sequence length="106" mass="12473">MSNNQYNHKQKSLIIQLIRDYINENIDELKHKDQSRDNSFVFLESETLHLIITSILTHLDDHPTLDVREANAESSVLEEIELYLDEVMEESKMAFEDVINILKKKT</sequence>